<feature type="region of interest" description="Disordered" evidence="1">
    <location>
        <begin position="1"/>
        <end position="76"/>
    </location>
</feature>
<dbReference type="EMBL" id="LSRL02000464">
    <property type="protein sequence ID" value="TDG40872.1"/>
    <property type="molecule type" value="Genomic_DNA"/>
</dbReference>
<protein>
    <submittedName>
        <fullName evidence="2">Uncharacterized protein</fullName>
    </submittedName>
</protein>
<feature type="compositionally biased region" description="Acidic residues" evidence="1">
    <location>
        <begin position="93"/>
        <end position="121"/>
    </location>
</feature>
<dbReference type="Proteomes" id="UP000295192">
    <property type="component" value="Unassembled WGS sequence"/>
</dbReference>
<feature type="compositionally biased region" description="Low complexity" evidence="1">
    <location>
        <begin position="44"/>
        <end position="64"/>
    </location>
</feature>
<proteinExistence type="predicted"/>
<reference evidence="2 3" key="1">
    <citation type="journal article" date="2019" name="J. Hered.">
        <title>An Improved Genome Assembly for Drosophila navojoa, the Basal Species in the mojavensis Cluster.</title>
        <authorList>
            <person name="Vanderlinde T."/>
            <person name="Dupim E.G."/>
            <person name="Nazario-Yepiz N.O."/>
            <person name="Carvalho A.B."/>
        </authorList>
    </citation>
    <scope>NUCLEOTIDE SEQUENCE [LARGE SCALE GENOMIC DNA]</scope>
    <source>
        <strain evidence="2">Navoj_Jal97</strain>
        <tissue evidence="2">Whole organism</tissue>
    </source>
</reference>
<feature type="compositionally biased region" description="Basic and acidic residues" evidence="1">
    <location>
        <begin position="7"/>
        <end position="25"/>
    </location>
</feature>
<name>A0A484AY02_DRONA</name>
<evidence type="ECO:0000256" key="1">
    <source>
        <dbReference type="SAM" id="MobiDB-lite"/>
    </source>
</evidence>
<evidence type="ECO:0000313" key="3">
    <source>
        <dbReference type="Proteomes" id="UP000295192"/>
    </source>
</evidence>
<gene>
    <name evidence="2" type="ORF">AWZ03_012704</name>
</gene>
<dbReference type="AlphaFoldDB" id="A0A484AY02"/>
<accession>A0A484AY02</accession>
<sequence>MQLFEARGNEVRAVGDRGPGAREQDSAEVWGVRPAQGQERRSCRSSCWSQSSAAAPQATQPPTCGKGEGGGRSGLVWPGLVWSGWSLRRSTAEVDDDDEDLDKDDADDDDDDDDDDDGASW</sequence>
<comment type="caution">
    <text evidence="2">The sequence shown here is derived from an EMBL/GenBank/DDBJ whole genome shotgun (WGS) entry which is preliminary data.</text>
</comment>
<keyword evidence="3" id="KW-1185">Reference proteome</keyword>
<feature type="region of interest" description="Disordered" evidence="1">
    <location>
        <begin position="90"/>
        <end position="121"/>
    </location>
</feature>
<organism evidence="2 3">
    <name type="scientific">Drosophila navojoa</name>
    <name type="common">Fruit fly</name>
    <dbReference type="NCBI Taxonomy" id="7232"/>
    <lineage>
        <taxon>Eukaryota</taxon>
        <taxon>Metazoa</taxon>
        <taxon>Ecdysozoa</taxon>
        <taxon>Arthropoda</taxon>
        <taxon>Hexapoda</taxon>
        <taxon>Insecta</taxon>
        <taxon>Pterygota</taxon>
        <taxon>Neoptera</taxon>
        <taxon>Endopterygota</taxon>
        <taxon>Diptera</taxon>
        <taxon>Brachycera</taxon>
        <taxon>Muscomorpha</taxon>
        <taxon>Ephydroidea</taxon>
        <taxon>Drosophilidae</taxon>
        <taxon>Drosophila</taxon>
    </lineage>
</organism>
<evidence type="ECO:0000313" key="2">
    <source>
        <dbReference type="EMBL" id="TDG40872.1"/>
    </source>
</evidence>